<evidence type="ECO:0000256" key="8">
    <source>
        <dbReference type="ARBA" id="ARBA00022833"/>
    </source>
</evidence>
<evidence type="ECO:0000256" key="2">
    <source>
        <dbReference type="ARBA" id="ARBA00012251"/>
    </source>
</evidence>
<dbReference type="EC" id="2.3.2.31" evidence="2"/>
<evidence type="ECO:0000256" key="1">
    <source>
        <dbReference type="ARBA" id="ARBA00001798"/>
    </source>
</evidence>
<dbReference type="PANTHER" id="PTHR11685">
    <property type="entry name" value="RBR FAMILY RING FINGER AND IBR DOMAIN-CONTAINING"/>
    <property type="match status" value="1"/>
</dbReference>
<reference evidence="10" key="1">
    <citation type="journal article" date="2021" name="Nat. Commun.">
        <title>Genetic determinants of endophytism in the Arabidopsis root mycobiome.</title>
        <authorList>
            <person name="Mesny F."/>
            <person name="Miyauchi S."/>
            <person name="Thiergart T."/>
            <person name="Pickel B."/>
            <person name="Atanasova L."/>
            <person name="Karlsson M."/>
            <person name="Huettel B."/>
            <person name="Barry K.W."/>
            <person name="Haridas S."/>
            <person name="Chen C."/>
            <person name="Bauer D."/>
            <person name="Andreopoulos W."/>
            <person name="Pangilinan J."/>
            <person name="LaButti K."/>
            <person name="Riley R."/>
            <person name="Lipzen A."/>
            <person name="Clum A."/>
            <person name="Drula E."/>
            <person name="Henrissat B."/>
            <person name="Kohler A."/>
            <person name="Grigoriev I.V."/>
            <person name="Martin F.M."/>
            <person name="Hacquard S."/>
        </authorList>
    </citation>
    <scope>NUCLEOTIDE SEQUENCE</scope>
    <source>
        <strain evidence="10">MPI-CAGE-CH-0243</strain>
    </source>
</reference>
<comment type="catalytic activity">
    <reaction evidence="1">
        <text>[E2 ubiquitin-conjugating enzyme]-S-ubiquitinyl-L-cysteine + [acceptor protein]-L-lysine = [E2 ubiquitin-conjugating enzyme]-L-cysteine + [acceptor protein]-N(6)-ubiquitinyl-L-lysine.</text>
        <dbReference type="EC" id="2.3.2.31"/>
    </reaction>
</comment>
<keyword evidence="3" id="KW-0808">Transferase</keyword>
<dbReference type="GO" id="GO:0061630">
    <property type="term" value="F:ubiquitin protein ligase activity"/>
    <property type="evidence" value="ECO:0007669"/>
    <property type="project" value="UniProtKB-EC"/>
</dbReference>
<dbReference type="InterPro" id="IPR031127">
    <property type="entry name" value="E3_UB_ligase_RBR"/>
</dbReference>
<accession>A0A9P9D9J3</accession>
<keyword evidence="11" id="KW-1185">Reference proteome</keyword>
<keyword evidence="7" id="KW-0833">Ubl conjugation pathway</keyword>
<evidence type="ECO:0000313" key="10">
    <source>
        <dbReference type="EMBL" id="KAH7115270.1"/>
    </source>
</evidence>
<dbReference type="SMART" id="SM00647">
    <property type="entry name" value="IBR"/>
    <property type="match status" value="1"/>
</dbReference>
<sequence>MSSLFLYPSHPNHLDDEIVALSLQLEEINYRNEISKSKYSTDKVPDLEIAYASFLSDLETQLAFLKDVKLAHSIATAVDADAKVLSEISQEEVRAQEDRRVALQMSADDPDLEAPPPYTEEVRNEFLEDEIARRFAELLSVSESFEYEPESHAGPSTPYAQRQASALKTLSEEKLECCSCRGDFRLNDTTKLECKHMYCNTCLKRVIMRGVLEKDLNLLPPRCCGNHIPFSVIARHLSEEEIEMFQNAEVEKATVDKTYCSGSDCGTFIAPVRIKGRKATCQQCQHETCAMCKNSFHDYDCPEDPDIQPTLDLAQTLHWRRCFSCRALVSLDMGCNHMRCRCGAEFCYSCGAQWKSKGRKCGCPLWLEENLIQRAEQVVDRRMPDLAPAQRNHHVLQVQEDLRDVDDCDHVSRRKFTQVEGGGRAGFRCEMCNDRHWKFILQCKRCELRLCMDCRRNRV</sequence>
<evidence type="ECO:0000259" key="9">
    <source>
        <dbReference type="PROSITE" id="PS51873"/>
    </source>
</evidence>
<evidence type="ECO:0000256" key="6">
    <source>
        <dbReference type="ARBA" id="ARBA00022771"/>
    </source>
</evidence>
<dbReference type="CDD" id="cd20335">
    <property type="entry name" value="BRcat_RBR"/>
    <property type="match status" value="1"/>
</dbReference>
<dbReference type="InterPro" id="IPR044066">
    <property type="entry name" value="TRIAD_supradom"/>
</dbReference>
<protein>
    <recommendedName>
        <fullName evidence="2">RBR-type E3 ubiquitin transferase</fullName>
        <ecNumber evidence="2">2.3.2.31</ecNumber>
    </recommendedName>
</protein>
<proteinExistence type="predicted"/>
<dbReference type="Proteomes" id="UP000700596">
    <property type="component" value="Unassembled WGS sequence"/>
</dbReference>
<dbReference type="OrthoDB" id="10009520at2759"/>
<feature type="domain" description="RING-type" evidence="9">
    <location>
        <begin position="173"/>
        <end position="367"/>
    </location>
</feature>
<comment type="caution">
    <text evidence="10">The sequence shown here is derived from an EMBL/GenBank/DDBJ whole genome shotgun (WGS) entry which is preliminary data.</text>
</comment>
<dbReference type="AlphaFoldDB" id="A0A9P9D9J3"/>
<keyword evidence="6" id="KW-0863">Zinc-finger</keyword>
<dbReference type="EMBL" id="JAGMWT010000016">
    <property type="protein sequence ID" value="KAH7115270.1"/>
    <property type="molecule type" value="Genomic_DNA"/>
</dbReference>
<evidence type="ECO:0000313" key="11">
    <source>
        <dbReference type="Proteomes" id="UP000700596"/>
    </source>
</evidence>
<keyword evidence="5" id="KW-0677">Repeat</keyword>
<evidence type="ECO:0000256" key="7">
    <source>
        <dbReference type="ARBA" id="ARBA00022786"/>
    </source>
</evidence>
<organism evidence="10 11">
    <name type="scientific">Dendryphion nanum</name>
    <dbReference type="NCBI Taxonomy" id="256645"/>
    <lineage>
        <taxon>Eukaryota</taxon>
        <taxon>Fungi</taxon>
        <taxon>Dikarya</taxon>
        <taxon>Ascomycota</taxon>
        <taxon>Pezizomycotina</taxon>
        <taxon>Dothideomycetes</taxon>
        <taxon>Pleosporomycetidae</taxon>
        <taxon>Pleosporales</taxon>
        <taxon>Torulaceae</taxon>
        <taxon>Dendryphion</taxon>
    </lineage>
</organism>
<dbReference type="PROSITE" id="PS51873">
    <property type="entry name" value="TRIAD"/>
    <property type="match status" value="1"/>
</dbReference>
<name>A0A9P9D9J3_9PLEO</name>
<evidence type="ECO:0000256" key="3">
    <source>
        <dbReference type="ARBA" id="ARBA00022679"/>
    </source>
</evidence>
<keyword evidence="4" id="KW-0479">Metal-binding</keyword>
<evidence type="ECO:0000256" key="4">
    <source>
        <dbReference type="ARBA" id="ARBA00022723"/>
    </source>
</evidence>
<dbReference type="Pfam" id="PF01485">
    <property type="entry name" value="IBR"/>
    <property type="match status" value="2"/>
</dbReference>
<dbReference type="SUPFAM" id="SSF57850">
    <property type="entry name" value="RING/U-box"/>
    <property type="match status" value="2"/>
</dbReference>
<dbReference type="InterPro" id="IPR017907">
    <property type="entry name" value="Znf_RING_CS"/>
</dbReference>
<dbReference type="GO" id="GO:0008270">
    <property type="term" value="F:zinc ion binding"/>
    <property type="evidence" value="ECO:0007669"/>
    <property type="project" value="UniProtKB-KW"/>
</dbReference>
<dbReference type="CDD" id="cd22584">
    <property type="entry name" value="Rcat_RBR_unk"/>
    <property type="match status" value="1"/>
</dbReference>
<dbReference type="InterPro" id="IPR002867">
    <property type="entry name" value="IBR_dom"/>
</dbReference>
<dbReference type="PROSITE" id="PS00518">
    <property type="entry name" value="ZF_RING_1"/>
    <property type="match status" value="1"/>
</dbReference>
<evidence type="ECO:0000256" key="5">
    <source>
        <dbReference type="ARBA" id="ARBA00022737"/>
    </source>
</evidence>
<keyword evidence="8" id="KW-0862">Zinc</keyword>
<dbReference type="GO" id="GO:0016567">
    <property type="term" value="P:protein ubiquitination"/>
    <property type="evidence" value="ECO:0007669"/>
    <property type="project" value="InterPro"/>
</dbReference>
<gene>
    <name evidence="10" type="ORF">B0J11DRAFT_444628</name>
</gene>
<dbReference type="Gene3D" id="1.20.120.1750">
    <property type="match status" value="1"/>
</dbReference>